<gene>
    <name evidence="3" type="ORF">VNI00_019237</name>
</gene>
<feature type="transmembrane region" description="Helical" evidence="2">
    <location>
        <begin position="154"/>
        <end position="178"/>
    </location>
</feature>
<evidence type="ECO:0000256" key="1">
    <source>
        <dbReference type="SAM" id="MobiDB-lite"/>
    </source>
</evidence>
<accession>A0AAW0APZ5</accession>
<keyword evidence="4" id="KW-1185">Reference proteome</keyword>
<dbReference type="EMBL" id="JAYKXP010000338">
    <property type="protein sequence ID" value="KAK7014814.1"/>
    <property type="molecule type" value="Genomic_DNA"/>
</dbReference>
<keyword evidence="2" id="KW-1133">Transmembrane helix</keyword>
<feature type="region of interest" description="Disordered" evidence="1">
    <location>
        <begin position="279"/>
        <end position="322"/>
    </location>
</feature>
<evidence type="ECO:0000256" key="2">
    <source>
        <dbReference type="SAM" id="Phobius"/>
    </source>
</evidence>
<feature type="region of interest" description="Disordered" evidence="1">
    <location>
        <begin position="903"/>
        <end position="938"/>
    </location>
</feature>
<reference evidence="3 4" key="1">
    <citation type="submission" date="2024-01" db="EMBL/GenBank/DDBJ databases">
        <title>A draft genome for a cacao thread blight-causing isolate of Paramarasmius palmivorus.</title>
        <authorList>
            <person name="Baruah I.K."/>
            <person name="Bukari Y."/>
            <person name="Amoako-Attah I."/>
            <person name="Meinhardt L.W."/>
            <person name="Bailey B.A."/>
            <person name="Cohen S.P."/>
        </authorList>
    </citation>
    <scope>NUCLEOTIDE SEQUENCE [LARGE SCALE GENOMIC DNA]</scope>
    <source>
        <strain evidence="3 4">GH-12</strain>
    </source>
</reference>
<feature type="transmembrane region" description="Helical" evidence="2">
    <location>
        <begin position="43"/>
        <end position="69"/>
    </location>
</feature>
<keyword evidence="2" id="KW-0812">Transmembrane</keyword>
<feature type="compositionally biased region" description="Basic and acidic residues" evidence="1">
    <location>
        <begin position="926"/>
        <end position="938"/>
    </location>
</feature>
<name>A0AAW0APZ5_9AGAR</name>
<evidence type="ECO:0000313" key="4">
    <source>
        <dbReference type="Proteomes" id="UP001383192"/>
    </source>
</evidence>
<organism evidence="3 4">
    <name type="scientific">Paramarasmius palmivorus</name>
    <dbReference type="NCBI Taxonomy" id="297713"/>
    <lineage>
        <taxon>Eukaryota</taxon>
        <taxon>Fungi</taxon>
        <taxon>Dikarya</taxon>
        <taxon>Basidiomycota</taxon>
        <taxon>Agaricomycotina</taxon>
        <taxon>Agaricomycetes</taxon>
        <taxon>Agaricomycetidae</taxon>
        <taxon>Agaricales</taxon>
        <taxon>Marasmiineae</taxon>
        <taxon>Marasmiaceae</taxon>
        <taxon>Paramarasmius</taxon>
    </lineage>
</organism>
<feature type="transmembrane region" description="Helical" evidence="2">
    <location>
        <begin position="190"/>
        <end position="211"/>
    </location>
</feature>
<dbReference type="AlphaFoldDB" id="A0AAW0APZ5"/>
<proteinExistence type="predicted"/>
<comment type="caution">
    <text evidence="3">The sequence shown here is derived from an EMBL/GenBank/DDBJ whole genome shotgun (WGS) entry which is preliminary data.</text>
</comment>
<feature type="region of interest" description="Disordered" evidence="1">
    <location>
        <begin position="1154"/>
        <end position="1192"/>
    </location>
</feature>
<feature type="transmembrane region" description="Helical" evidence="2">
    <location>
        <begin position="344"/>
        <end position="367"/>
    </location>
</feature>
<evidence type="ECO:0000313" key="3">
    <source>
        <dbReference type="EMBL" id="KAK7014814.1"/>
    </source>
</evidence>
<sequence length="1192" mass="133713">MSNNPSNFASTLANGIQDVAALLPLLGTDQCERHAGEALLKGYLYAAILPVSIFGSLGLVKAAFAVWLASITYPFFGGRWLDDAGFSTPGSVSSMVTISKGTGRYGVEDAVERLLKEQNISDVQLVKEFRISDGRGARTGGESNTRSWTEIVSLIPWNTMLIISSFLSAILSIAPYLYLMSDSWNQPLSWVFPLLRSFGSFLCVVAIQLALQLRIHRLANLSLQWQKIRQKYRFEDIMTSTEQPVLEQRICDRLNLQPNSPLKVLRRLRLLPKPCFSFPSRSTERPNDPENAGQVIELSPRPETVRAAQEQTGSTGKEEHSLQLTDVERTSLEGLLAPNWTLMLYQLALAIGMGMIVTGYVGCFSLVSQTPVENAPYVWFGLETALSLLRILVWGSNPNWDDGTGLSMSLELRKMPKPDDSEDDYLLITSPHDSYDHRIVSDYHGYISSPQPFIAHSEESFLGMVTPWVGPLQPLGSDAVTLFYSILPQRDSKSLYTTVYFADLRPTLTFSVNNLQSIFSSSFETNPITRAVQVTISEQVLKNVDSFVDSPLYGRIVDHCWHLSMCLFCRQQVDNLAVKWNVLSLTLPESAPGHSTNLVPVQSLSKYDKRYQALRMPWKHKSSYCQAREATLEHLASDTEYCRNAVTDDLPASFFHEILFLVESVILEVQLWHEEAEFAAKNLFPRQILPECIRSMISRMSAEHSRAVGRYGRYEWTSWITKHMTRMSDSLQQLLLQLRESQSLQAHACNIRCHISETLMIANLNTVKELGHHLKELAPQLMRTPQHMLRAMLGQALGQALGQPWLEEIANIAAKTPMMDSIPTPEQKLSMLFYLWIIRLKGTLSTDSGQWDRFDVLDTTSWPPYPHFVSNYTLEAIIAFPGCYNALELDKNTVSLLGTIGGAGGTENSDNPRRESSDPSGGGINKAEEKAMSTSARDETLRKILNSDTLTTLIFNKESANYLNNETRVAINNCVESATNIICLAGMRCHHRGLEDCKEQHCQSVLTNRQAWRMKVWGQPSFVYRVGFEGRGQEHVQAKGDHIQFYDTGRCFALFYCPGPGVLKITFDVHRKSQPFEIKATLVSDVDGGKGCELVNKFPVQQKKEELELEHVTLSFSKVPLGTGSICIGTDATYYLPCMIQGLVKMELVPETNNDENAMEKKDVAETGDNWSPDDLDEVTGQMQTKHEEAID</sequence>
<keyword evidence="2" id="KW-0472">Membrane</keyword>
<protein>
    <submittedName>
        <fullName evidence="3">Uncharacterized protein</fullName>
    </submittedName>
</protein>
<dbReference type="Proteomes" id="UP001383192">
    <property type="component" value="Unassembled WGS sequence"/>
</dbReference>